<keyword evidence="3" id="KW-1185">Reference proteome</keyword>
<evidence type="ECO:0000256" key="1">
    <source>
        <dbReference type="SAM" id="Phobius"/>
    </source>
</evidence>
<gene>
    <name evidence="2" type="ORF">PUN28_013260</name>
</gene>
<keyword evidence="1" id="KW-1133">Transmembrane helix</keyword>
<organism evidence="2 3">
    <name type="scientific">Cardiocondyla obscurior</name>
    <dbReference type="NCBI Taxonomy" id="286306"/>
    <lineage>
        <taxon>Eukaryota</taxon>
        <taxon>Metazoa</taxon>
        <taxon>Ecdysozoa</taxon>
        <taxon>Arthropoda</taxon>
        <taxon>Hexapoda</taxon>
        <taxon>Insecta</taxon>
        <taxon>Pterygota</taxon>
        <taxon>Neoptera</taxon>
        <taxon>Endopterygota</taxon>
        <taxon>Hymenoptera</taxon>
        <taxon>Apocrita</taxon>
        <taxon>Aculeata</taxon>
        <taxon>Formicoidea</taxon>
        <taxon>Formicidae</taxon>
        <taxon>Myrmicinae</taxon>
        <taxon>Cardiocondyla</taxon>
    </lineage>
</organism>
<dbReference type="Proteomes" id="UP001430953">
    <property type="component" value="Unassembled WGS sequence"/>
</dbReference>
<comment type="caution">
    <text evidence="2">The sequence shown here is derived from an EMBL/GenBank/DDBJ whole genome shotgun (WGS) entry which is preliminary data.</text>
</comment>
<proteinExistence type="predicted"/>
<protein>
    <submittedName>
        <fullName evidence="2">Uncharacterized protein</fullName>
    </submittedName>
</protein>
<evidence type="ECO:0000313" key="3">
    <source>
        <dbReference type="Proteomes" id="UP001430953"/>
    </source>
</evidence>
<feature type="transmembrane region" description="Helical" evidence="1">
    <location>
        <begin position="24"/>
        <end position="46"/>
    </location>
</feature>
<evidence type="ECO:0000313" key="2">
    <source>
        <dbReference type="EMBL" id="KAL0111919.1"/>
    </source>
</evidence>
<dbReference type="EMBL" id="JADYXP020000013">
    <property type="protein sequence ID" value="KAL0111919.1"/>
    <property type="molecule type" value="Genomic_DNA"/>
</dbReference>
<sequence length="90" mass="10750">MSCRFRLETRVLDRFYRPMSVRSVNIANTLCIGQTETLILCTIYYLNDLSRCMNKYNFLNLIATDVLIFLKSKLIRARSQLFIWFIIMNK</sequence>
<reference evidence="2 3" key="1">
    <citation type="submission" date="2023-03" db="EMBL/GenBank/DDBJ databases">
        <title>High recombination rates correlate with genetic variation in Cardiocondyla obscurior ants.</title>
        <authorList>
            <person name="Errbii M."/>
        </authorList>
    </citation>
    <scope>NUCLEOTIDE SEQUENCE [LARGE SCALE GENOMIC DNA]</scope>
    <source>
        <strain evidence="2">Alpha-2009</strain>
        <tissue evidence="2">Whole body</tissue>
    </source>
</reference>
<dbReference type="AlphaFoldDB" id="A0AAW2FAD2"/>
<accession>A0AAW2FAD2</accession>
<keyword evidence="1" id="KW-0472">Membrane</keyword>
<name>A0AAW2FAD2_9HYME</name>
<keyword evidence="1" id="KW-0812">Transmembrane</keyword>